<sequence length="80" mass="8712">MIRLLRIVGFLLIAAGLLLAASWFIEPLRQAWPLLLDLPLPIRFGLGIAGIGLLVVFATVVHDSLTADQRSLEEHLGGDK</sequence>
<dbReference type="AlphaFoldDB" id="A0A845UVL3"/>
<keyword evidence="3" id="KW-1185">Reference proteome</keyword>
<proteinExistence type="predicted"/>
<name>A0A845UVL3_9GAMM</name>
<dbReference type="EMBL" id="JAAGSC010000040">
    <property type="protein sequence ID" value="NDY95517.1"/>
    <property type="molecule type" value="Genomic_DNA"/>
</dbReference>
<keyword evidence="1" id="KW-1133">Transmembrane helix</keyword>
<comment type="caution">
    <text evidence="2">The sequence shown here is derived from an EMBL/GenBank/DDBJ whole genome shotgun (WGS) entry which is preliminary data.</text>
</comment>
<gene>
    <name evidence="2" type="ORF">G3I74_07250</name>
</gene>
<protein>
    <submittedName>
        <fullName evidence="2">Uncharacterized protein</fullName>
    </submittedName>
</protein>
<keyword evidence="1" id="KW-0472">Membrane</keyword>
<feature type="transmembrane region" description="Helical" evidence="1">
    <location>
        <begin position="40"/>
        <end position="61"/>
    </location>
</feature>
<reference evidence="2 3" key="1">
    <citation type="submission" date="2020-02" db="EMBL/GenBank/DDBJ databases">
        <authorList>
            <person name="Zhang X.-Y."/>
        </authorList>
    </citation>
    <scope>NUCLEOTIDE SEQUENCE [LARGE SCALE GENOMIC DNA]</scope>
    <source>
        <strain evidence="2 3">C33</strain>
    </source>
</reference>
<accession>A0A845UVL3</accession>
<organism evidence="2 3">
    <name type="scientific">Wenzhouxiangella limi</name>
    <dbReference type="NCBI Taxonomy" id="2707351"/>
    <lineage>
        <taxon>Bacteria</taxon>
        <taxon>Pseudomonadati</taxon>
        <taxon>Pseudomonadota</taxon>
        <taxon>Gammaproteobacteria</taxon>
        <taxon>Chromatiales</taxon>
        <taxon>Wenzhouxiangellaceae</taxon>
        <taxon>Wenzhouxiangella</taxon>
    </lineage>
</organism>
<dbReference type="Proteomes" id="UP000484885">
    <property type="component" value="Unassembled WGS sequence"/>
</dbReference>
<keyword evidence="1" id="KW-0812">Transmembrane</keyword>
<evidence type="ECO:0000313" key="2">
    <source>
        <dbReference type="EMBL" id="NDY95517.1"/>
    </source>
</evidence>
<evidence type="ECO:0000313" key="3">
    <source>
        <dbReference type="Proteomes" id="UP000484885"/>
    </source>
</evidence>
<dbReference type="RefSeq" id="WP_164210922.1">
    <property type="nucleotide sequence ID" value="NZ_JAAGSC010000040.1"/>
</dbReference>
<evidence type="ECO:0000256" key="1">
    <source>
        <dbReference type="SAM" id="Phobius"/>
    </source>
</evidence>